<keyword evidence="4" id="KW-0238">DNA-binding</keyword>
<gene>
    <name evidence="7" type="ORF">LTR97_008080</name>
</gene>
<reference evidence="7" key="1">
    <citation type="submission" date="2023-08" db="EMBL/GenBank/DDBJ databases">
        <title>Black Yeasts Isolated from many extreme environments.</title>
        <authorList>
            <person name="Coleine C."/>
            <person name="Stajich J.E."/>
            <person name="Selbmann L."/>
        </authorList>
    </citation>
    <scope>NUCLEOTIDE SEQUENCE</scope>
    <source>
        <strain evidence="7">CCFEE 5810</strain>
    </source>
</reference>
<dbReference type="PANTHER" id="PTHR31779:SF5">
    <property type="entry name" value="ZN(II)2CYS6 TRANSCRIPTION FACTOR (EUROFUNG)"/>
    <property type="match status" value="1"/>
</dbReference>
<dbReference type="GO" id="GO:0046872">
    <property type="term" value="F:metal ion binding"/>
    <property type="evidence" value="ECO:0007669"/>
    <property type="project" value="UniProtKB-KW"/>
</dbReference>
<dbReference type="InterPro" id="IPR052478">
    <property type="entry name" value="Metabolite_Synth_Reg"/>
</dbReference>
<proteinExistence type="predicted"/>
<keyword evidence="6" id="KW-0539">Nucleus</keyword>
<dbReference type="PANTHER" id="PTHR31779">
    <property type="entry name" value="2-NITROPROPANE DIOXYGENASE FAMILY, PUTATIVE (AFU_ORTHOLOGUE AFUA_2G17430)-RELATED"/>
    <property type="match status" value="1"/>
</dbReference>
<dbReference type="GO" id="GO:0003677">
    <property type="term" value="F:DNA binding"/>
    <property type="evidence" value="ECO:0007669"/>
    <property type="project" value="UniProtKB-KW"/>
</dbReference>
<keyword evidence="5" id="KW-0804">Transcription</keyword>
<dbReference type="GO" id="GO:0003700">
    <property type="term" value="F:DNA-binding transcription factor activity"/>
    <property type="evidence" value="ECO:0007669"/>
    <property type="project" value="TreeGrafter"/>
</dbReference>
<keyword evidence="2" id="KW-0862">Zinc</keyword>
<dbReference type="GO" id="GO:0009410">
    <property type="term" value="P:response to xenobiotic stimulus"/>
    <property type="evidence" value="ECO:0007669"/>
    <property type="project" value="TreeGrafter"/>
</dbReference>
<name>A0AAN7W8W0_9PEZI</name>
<keyword evidence="1" id="KW-0479">Metal-binding</keyword>
<evidence type="ECO:0008006" key="9">
    <source>
        <dbReference type="Google" id="ProtNLM"/>
    </source>
</evidence>
<dbReference type="AlphaFoldDB" id="A0AAN7W8W0"/>
<evidence type="ECO:0000256" key="1">
    <source>
        <dbReference type="ARBA" id="ARBA00022723"/>
    </source>
</evidence>
<evidence type="ECO:0000256" key="4">
    <source>
        <dbReference type="ARBA" id="ARBA00023125"/>
    </source>
</evidence>
<dbReference type="CDD" id="cd12148">
    <property type="entry name" value="fungal_TF_MHR"/>
    <property type="match status" value="1"/>
</dbReference>
<sequence length="500" mass="55743">MRMLAWNLFLGERRAKNIKLQDRLTSILSEPEMLRLTDVYFEKVDHCYGFIDADVVRQSVSDTWHTPHESGAEDAVLCGVAALAYLFSGAEDIATETSLVALAKHLLDPSTADAPSWYSATAWLLRTIYLRLTARPEEAWLASCSTLHIIDASGVVDAGSSTDVFVPGLRRIDVHTGRRIFGVAQHLNIWMSYDLGRSRVRLPEIDNAPISTHTDGYTTELLELLPYSQDLDPTKEVSAGNLATVLEEVLGRTHTQPPSVLAQCNLMLCIYRRLHASKADVPDHLMEKVLDLIRRSIDAAQLSMAAGLSWHHVANIPFQAVCTLLAIDTVRSFAILNEAMECLAAVNDTYRTGATHEAFTAAYALVQLHQKRREAEVRKQKELLDMYPTVALPAAEGLIDPLDEWAWLDSWWYNEFLVDTDRVLFLRPSSLDAYSEPITALGPEGYRIVHVVDGGYKGRIAHPSQRDLNITNPLVPSYVGLQQASCLLVSKEHRTAAQMQ</sequence>
<evidence type="ECO:0000256" key="6">
    <source>
        <dbReference type="ARBA" id="ARBA00023242"/>
    </source>
</evidence>
<keyword evidence="3" id="KW-0805">Transcription regulation</keyword>
<comment type="caution">
    <text evidence="7">The sequence shown here is derived from an EMBL/GenBank/DDBJ whole genome shotgun (WGS) entry which is preliminary data.</text>
</comment>
<evidence type="ECO:0000256" key="5">
    <source>
        <dbReference type="ARBA" id="ARBA00023163"/>
    </source>
</evidence>
<protein>
    <recommendedName>
        <fullName evidence="9">Transcription factor domain-containing protein</fullName>
    </recommendedName>
</protein>
<accession>A0AAN7W8W0</accession>
<organism evidence="7 8">
    <name type="scientific">Elasticomyces elasticus</name>
    <dbReference type="NCBI Taxonomy" id="574655"/>
    <lineage>
        <taxon>Eukaryota</taxon>
        <taxon>Fungi</taxon>
        <taxon>Dikarya</taxon>
        <taxon>Ascomycota</taxon>
        <taxon>Pezizomycotina</taxon>
        <taxon>Dothideomycetes</taxon>
        <taxon>Dothideomycetidae</taxon>
        <taxon>Mycosphaerellales</taxon>
        <taxon>Teratosphaeriaceae</taxon>
        <taxon>Elasticomyces</taxon>
    </lineage>
</organism>
<dbReference type="Proteomes" id="UP001310594">
    <property type="component" value="Unassembled WGS sequence"/>
</dbReference>
<evidence type="ECO:0000256" key="3">
    <source>
        <dbReference type="ARBA" id="ARBA00023015"/>
    </source>
</evidence>
<dbReference type="EMBL" id="JAVRQU010000012">
    <property type="protein sequence ID" value="KAK5696776.1"/>
    <property type="molecule type" value="Genomic_DNA"/>
</dbReference>
<evidence type="ECO:0000313" key="7">
    <source>
        <dbReference type="EMBL" id="KAK5696776.1"/>
    </source>
</evidence>
<evidence type="ECO:0000313" key="8">
    <source>
        <dbReference type="Proteomes" id="UP001310594"/>
    </source>
</evidence>
<evidence type="ECO:0000256" key="2">
    <source>
        <dbReference type="ARBA" id="ARBA00022833"/>
    </source>
</evidence>